<keyword evidence="3" id="KW-1185">Reference proteome</keyword>
<evidence type="ECO:0008006" key="4">
    <source>
        <dbReference type="Google" id="ProtNLM"/>
    </source>
</evidence>
<comment type="caution">
    <text evidence="2">The sequence shown here is derived from an EMBL/GenBank/DDBJ whole genome shotgun (WGS) entry which is preliminary data.</text>
</comment>
<protein>
    <recommendedName>
        <fullName evidence="4">CCDC81-like prokaryotic HU domain-containing protein</fullName>
    </recommendedName>
</protein>
<evidence type="ECO:0000313" key="2">
    <source>
        <dbReference type="EMBL" id="MEX6690802.1"/>
    </source>
</evidence>
<evidence type="ECO:0000256" key="1">
    <source>
        <dbReference type="SAM" id="Phobius"/>
    </source>
</evidence>
<dbReference type="RefSeq" id="WP_369332216.1">
    <property type="nucleotide sequence ID" value="NZ_JAULBC010000010.1"/>
</dbReference>
<sequence>MEDRKNIQEELREIAPLLQNTPKTNVFRVPGGYFTELPSLISEKTHTLQFSNTRVPYAAPHGYFDDLPGIIMKKIAETSAVSSEEELSEIAPTLVTIGRKNVFSVPDNFFSALDITPYNKDVDEPQARIVPLKRRNWYTYASAAIISGLILLGGFAWLKDNNYHHQFNKVKNTDMQAAVSTISDAEISHFLDHQVVMPEQGAASMEEFHEPDVNEVINNMSNQEIMEYLDNNKEPGETVVTDI</sequence>
<gene>
    <name evidence="2" type="ORF">QTN47_25060</name>
</gene>
<feature type="transmembrane region" description="Helical" evidence="1">
    <location>
        <begin position="137"/>
        <end position="158"/>
    </location>
</feature>
<dbReference type="EMBL" id="JAULBC010000010">
    <property type="protein sequence ID" value="MEX6690802.1"/>
    <property type="molecule type" value="Genomic_DNA"/>
</dbReference>
<organism evidence="2 3">
    <name type="scientific">Danxiaibacter flavus</name>
    <dbReference type="NCBI Taxonomy" id="3049108"/>
    <lineage>
        <taxon>Bacteria</taxon>
        <taxon>Pseudomonadati</taxon>
        <taxon>Bacteroidota</taxon>
        <taxon>Chitinophagia</taxon>
        <taxon>Chitinophagales</taxon>
        <taxon>Chitinophagaceae</taxon>
        <taxon>Danxiaibacter</taxon>
    </lineage>
</organism>
<accession>A0ABV3ZLU8</accession>
<dbReference type="Proteomes" id="UP001560573">
    <property type="component" value="Unassembled WGS sequence"/>
</dbReference>
<name>A0ABV3ZLU8_9BACT</name>
<keyword evidence="1" id="KW-0812">Transmembrane</keyword>
<evidence type="ECO:0000313" key="3">
    <source>
        <dbReference type="Proteomes" id="UP001560573"/>
    </source>
</evidence>
<keyword evidence="1" id="KW-1133">Transmembrane helix</keyword>
<keyword evidence="1" id="KW-0472">Membrane</keyword>
<proteinExistence type="predicted"/>
<reference evidence="2 3" key="1">
    <citation type="submission" date="2023-07" db="EMBL/GenBank/DDBJ databases">
        <authorList>
            <person name="Lian W.-H."/>
        </authorList>
    </citation>
    <scope>NUCLEOTIDE SEQUENCE [LARGE SCALE GENOMIC DNA]</scope>
    <source>
        <strain evidence="2 3">SYSU DXS3180</strain>
    </source>
</reference>